<evidence type="ECO:0000313" key="3">
    <source>
        <dbReference type="Proteomes" id="UP001158066"/>
    </source>
</evidence>
<keyword evidence="3" id="KW-1185">Reference proteome</keyword>
<sequence>MNKQVSAQEAISHIQDGMTILYGGFMGVGTPKILIDALIEQGTKELTVIGNDAATPGAGIGRLISNGQVKKLIASHIGLNPEVAQLMNTGKLQVELVPQGTLVERIRCGGAGIGGFLTQTGLGTEVQEHKQVIQVGTQKYLLELPIRADVAIIRGTVADTLGNVFYRATTKNLNPLAATAADLVIVAAQEIVDPGELDPEKVMTPCVYVNYVVGGES</sequence>
<dbReference type="Proteomes" id="UP001158066">
    <property type="component" value="Unassembled WGS sequence"/>
</dbReference>
<dbReference type="AlphaFoldDB" id="A0AA46AIV8"/>
<dbReference type="GO" id="GO:0008410">
    <property type="term" value="F:CoA-transferase activity"/>
    <property type="evidence" value="ECO:0007669"/>
    <property type="project" value="InterPro"/>
</dbReference>
<evidence type="ECO:0000313" key="2">
    <source>
        <dbReference type="EMBL" id="SMP54563.1"/>
    </source>
</evidence>
<dbReference type="RefSeq" id="WP_283409054.1">
    <property type="nucleotide sequence ID" value="NZ_FXUF01000005.1"/>
</dbReference>
<evidence type="ECO:0000256" key="1">
    <source>
        <dbReference type="ARBA" id="ARBA00022679"/>
    </source>
</evidence>
<comment type="caution">
    <text evidence="2">The sequence shown here is derived from an EMBL/GenBank/DDBJ whole genome shotgun (WGS) entry which is preliminary data.</text>
</comment>
<dbReference type="PANTHER" id="PTHR13707">
    <property type="entry name" value="KETOACID-COENZYME A TRANSFERASE"/>
    <property type="match status" value="1"/>
</dbReference>
<dbReference type="Gene3D" id="3.40.1080.10">
    <property type="entry name" value="Glutaconate Coenzyme A-transferase"/>
    <property type="match status" value="1"/>
</dbReference>
<gene>
    <name evidence="2" type="ORF">SAMN06296020_105132</name>
</gene>
<dbReference type="EMBL" id="FXUF01000005">
    <property type="protein sequence ID" value="SMP54563.1"/>
    <property type="molecule type" value="Genomic_DNA"/>
</dbReference>
<name>A0AA46AIV8_9CLOT</name>
<dbReference type="InterPro" id="IPR037171">
    <property type="entry name" value="NagB/RpiA_transferase-like"/>
</dbReference>
<accession>A0AA46AIV8</accession>
<dbReference type="NCBIfam" id="TIGR02429">
    <property type="entry name" value="pcaI_scoA_fam"/>
    <property type="match status" value="1"/>
</dbReference>
<reference evidence="2" key="1">
    <citation type="submission" date="2017-05" db="EMBL/GenBank/DDBJ databases">
        <authorList>
            <person name="Varghese N."/>
            <person name="Submissions S."/>
        </authorList>
    </citation>
    <scope>NUCLEOTIDE SEQUENCE</scope>
    <source>
        <strain evidence="2">Su22</strain>
    </source>
</reference>
<dbReference type="SMART" id="SM00882">
    <property type="entry name" value="CoA_trans"/>
    <property type="match status" value="1"/>
</dbReference>
<keyword evidence="1" id="KW-0808">Transferase</keyword>
<dbReference type="SUPFAM" id="SSF100950">
    <property type="entry name" value="NagB/RpiA/CoA transferase-like"/>
    <property type="match status" value="1"/>
</dbReference>
<dbReference type="InterPro" id="IPR004165">
    <property type="entry name" value="CoA_trans_fam_I"/>
</dbReference>
<dbReference type="InterPro" id="IPR012792">
    <property type="entry name" value="3-oxoacid_CoA-transf_A"/>
</dbReference>
<dbReference type="Pfam" id="PF01144">
    <property type="entry name" value="CoA_trans"/>
    <property type="match status" value="1"/>
</dbReference>
<organism evidence="2 3">
    <name type="scientific">Anoxynatronum buryatiense</name>
    <dbReference type="NCBI Taxonomy" id="489973"/>
    <lineage>
        <taxon>Bacteria</taxon>
        <taxon>Bacillati</taxon>
        <taxon>Bacillota</taxon>
        <taxon>Clostridia</taxon>
        <taxon>Eubacteriales</taxon>
        <taxon>Clostridiaceae</taxon>
        <taxon>Anoxynatronum</taxon>
    </lineage>
</organism>
<dbReference type="PANTHER" id="PTHR13707:SF60">
    <property type="entry name" value="ACETATE COA-TRANSFERASE SUBUNIT ALPHA"/>
    <property type="match status" value="1"/>
</dbReference>
<proteinExistence type="predicted"/>
<protein>
    <submittedName>
        <fullName evidence="2">Acetate CoA/acetoacetate CoA-transferase alpha subunit</fullName>
    </submittedName>
</protein>